<name>A0A915IEN4_ROMCU</name>
<dbReference type="AlphaFoldDB" id="A0A915IEN4"/>
<reference evidence="3" key="1">
    <citation type="submission" date="2022-11" db="UniProtKB">
        <authorList>
            <consortium name="WormBaseParasite"/>
        </authorList>
    </citation>
    <scope>IDENTIFICATION</scope>
</reference>
<organism evidence="2 3">
    <name type="scientific">Romanomermis culicivorax</name>
    <name type="common">Nematode worm</name>
    <dbReference type="NCBI Taxonomy" id="13658"/>
    <lineage>
        <taxon>Eukaryota</taxon>
        <taxon>Metazoa</taxon>
        <taxon>Ecdysozoa</taxon>
        <taxon>Nematoda</taxon>
        <taxon>Enoplea</taxon>
        <taxon>Dorylaimia</taxon>
        <taxon>Mermithida</taxon>
        <taxon>Mermithoidea</taxon>
        <taxon>Mermithidae</taxon>
        <taxon>Romanomermis</taxon>
    </lineage>
</organism>
<evidence type="ECO:0000256" key="1">
    <source>
        <dbReference type="SAM" id="MobiDB-lite"/>
    </source>
</evidence>
<dbReference type="WBParaSite" id="nRc.2.0.1.t12634-RA">
    <property type="protein sequence ID" value="nRc.2.0.1.t12634-RA"/>
    <property type="gene ID" value="nRc.2.0.1.g12634"/>
</dbReference>
<evidence type="ECO:0000313" key="2">
    <source>
        <dbReference type="Proteomes" id="UP000887565"/>
    </source>
</evidence>
<accession>A0A915IEN4</accession>
<feature type="region of interest" description="Disordered" evidence="1">
    <location>
        <begin position="30"/>
        <end position="64"/>
    </location>
</feature>
<dbReference type="Proteomes" id="UP000887565">
    <property type="component" value="Unplaced"/>
</dbReference>
<keyword evidence="2" id="KW-1185">Reference proteome</keyword>
<proteinExistence type="predicted"/>
<protein>
    <submittedName>
        <fullName evidence="3">Uncharacterized protein</fullName>
    </submittedName>
</protein>
<sequence length="85" mass="9527">MIKSQSLSSTFCTPESECLRVRKIRLGQGLEPSTTMPQGFAHYTGPGQHAATSQQKWPEPNDRPKHQSYGWNVVCYHITLVVVVV</sequence>
<evidence type="ECO:0000313" key="3">
    <source>
        <dbReference type="WBParaSite" id="nRc.2.0.1.t12634-RA"/>
    </source>
</evidence>